<sequence>MTTLTHAPRTAAPLADSWTMLRRNLLQARRYPSMTISVTIMPIVLLAIFNYVFGGALEGGLGSGPDGGSVDYIDYLAPGMLLLLPAYLTASVAVSVCTDVTKGIVNRFRTMAISQSSLLTGHVLGVQVQALLALAAMLGASLLMGFRPSATPLEWVVAIGFLLLIVFALTWLSVAFGLIAPNPESASNLPFPIMMLPFLGSGLVPTDTMPTVMRWFAEYQPFTPFTETIRGLLMGSAIGNNALVSLGWCLVIGLGGFLWSTTVFRRQGR</sequence>
<dbReference type="Pfam" id="PF01061">
    <property type="entry name" value="ABC2_membrane"/>
    <property type="match status" value="1"/>
</dbReference>
<keyword evidence="6" id="KW-1003">Cell membrane</keyword>
<keyword evidence="5" id="KW-0046">Antibiotic resistance</keyword>
<dbReference type="PANTHER" id="PTHR43229">
    <property type="entry name" value="NODULATION PROTEIN J"/>
    <property type="match status" value="1"/>
</dbReference>
<feature type="transmembrane region" description="Helical" evidence="6">
    <location>
        <begin position="155"/>
        <end position="179"/>
    </location>
</feature>
<keyword evidence="2 6" id="KW-0812">Transmembrane</keyword>
<feature type="transmembrane region" description="Helical" evidence="6">
    <location>
        <begin position="31"/>
        <end position="53"/>
    </location>
</feature>
<dbReference type="GeneID" id="96246743"/>
<comment type="caution">
    <text evidence="8">The sequence shown here is derived from an EMBL/GenBank/DDBJ whole genome shotgun (WGS) entry which is preliminary data.</text>
</comment>
<gene>
    <name evidence="8" type="ORF">ABZ510_32415</name>
</gene>
<evidence type="ECO:0000256" key="1">
    <source>
        <dbReference type="ARBA" id="ARBA00004141"/>
    </source>
</evidence>
<keyword evidence="4 6" id="KW-0472">Membrane</keyword>
<keyword evidence="3 6" id="KW-1133">Transmembrane helix</keyword>
<evidence type="ECO:0000256" key="4">
    <source>
        <dbReference type="ARBA" id="ARBA00023136"/>
    </source>
</evidence>
<dbReference type="PANTHER" id="PTHR43229:SF2">
    <property type="entry name" value="NODULATION PROTEIN J"/>
    <property type="match status" value="1"/>
</dbReference>
<dbReference type="InterPro" id="IPR051784">
    <property type="entry name" value="Nod_factor_ABC_transporter"/>
</dbReference>
<feature type="domain" description="ABC transmembrane type-2" evidence="7">
    <location>
        <begin position="33"/>
        <end position="267"/>
    </location>
</feature>
<protein>
    <recommendedName>
        <fullName evidence="6">Transport permease protein</fullName>
    </recommendedName>
</protein>
<evidence type="ECO:0000259" key="7">
    <source>
        <dbReference type="PROSITE" id="PS51012"/>
    </source>
</evidence>
<evidence type="ECO:0000256" key="3">
    <source>
        <dbReference type="ARBA" id="ARBA00022989"/>
    </source>
</evidence>
<evidence type="ECO:0000313" key="9">
    <source>
        <dbReference type="Proteomes" id="UP001550628"/>
    </source>
</evidence>
<dbReference type="InterPro" id="IPR047817">
    <property type="entry name" value="ABC2_TM_bact-type"/>
</dbReference>
<keyword evidence="6" id="KW-0813">Transport</keyword>
<feature type="transmembrane region" description="Helical" evidence="6">
    <location>
        <begin position="237"/>
        <end position="259"/>
    </location>
</feature>
<evidence type="ECO:0000313" key="8">
    <source>
        <dbReference type="EMBL" id="MEU1956540.1"/>
    </source>
</evidence>
<comment type="similarity">
    <text evidence="6">Belongs to the ABC-2 integral membrane protein family.</text>
</comment>
<evidence type="ECO:0000256" key="2">
    <source>
        <dbReference type="ARBA" id="ARBA00022692"/>
    </source>
</evidence>
<reference evidence="8 9" key="1">
    <citation type="submission" date="2024-06" db="EMBL/GenBank/DDBJ databases">
        <title>The Natural Products Discovery Center: Release of the First 8490 Sequenced Strains for Exploring Actinobacteria Biosynthetic Diversity.</title>
        <authorList>
            <person name="Kalkreuter E."/>
            <person name="Kautsar S.A."/>
            <person name="Yang D."/>
            <person name="Bader C.D."/>
            <person name="Teijaro C.N."/>
            <person name="Fluegel L."/>
            <person name="Davis C.M."/>
            <person name="Simpson J.R."/>
            <person name="Lauterbach L."/>
            <person name="Steele A.D."/>
            <person name="Gui C."/>
            <person name="Meng S."/>
            <person name="Li G."/>
            <person name="Viehrig K."/>
            <person name="Ye F."/>
            <person name="Su P."/>
            <person name="Kiefer A.F."/>
            <person name="Nichols A."/>
            <person name="Cepeda A.J."/>
            <person name="Yan W."/>
            <person name="Fan B."/>
            <person name="Jiang Y."/>
            <person name="Adhikari A."/>
            <person name="Zheng C.-J."/>
            <person name="Schuster L."/>
            <person name="Cowan T.M."/>
            <person name="Smanski M.J."/>
            <person name="Chevrette M.G."/>
            <person name="De Carvalho L.P.S."/>
            <person name="Shen B."/>
        </authorList>
    </citation>
    <scope>NUCLEOTIDE SEQUENCE [LARGE SCALE GENOMIC DNA]</scope>
    <source>
        <strain evidence="8 9">NPDC019708</strain>
    </source>
</reference>
<dbReference type="InterPro" id="IPR000412">
    <property type="entry name" value="ABC_2_transport"/>
</dbReference>
<dbReference type="PIRSF" id="PIRSF006648">
    <property type="entry name" value="DrrB"/>
    <property type="match status" value="1"/>
</dbReference>
<dbReference type="InterPro" id="IPR013525">
    <property type="entry name" value="ABC2_TM"/>
</dbReference>
<evidence type="ECO:0000256" key="5">
    <source>
        <dbReference type="ARBA" id="ARBA00023251"/>
    </source>
</evidence>
<dbReference type="RefSeq" id="WP_030524900.1">
    <property type="nucleotide sequence ID" value="NZ_JBEYBD010000020.1"/>
</dbReference>
<dbReference type="Proteomes" id="UP001550628">
    <property type="component" value="Unassembled WGS sequence"/>
</dbReference>
<name>A0ABV2X063_9NOCA</name>
<organism evidence="8 9">
    <name type="scientific">Nocardia rhamnosiphila</name>
    <dbReference type="NCBI Taxonomy" id="426716"/>
    <lineage>
        <taxon>Bacteria</taxon>
        <taxon>Bacillati</taxon>
        <taxon>Actinomycetota</taxon>
        <taxon>Actinomycetes</taxon>
        <taxon>Mycobacteriales</taxon>
        <taxon>Nocardiaceae</taxon>
        <taxon>Nocardia</taxon>
    </lineage>
</organism>
<feature type="transmembrane region" description="Helical" evidence="6">
    <location>
        <begin position="191"/>
        <end position="217"/>
    </location>
</feature>
<comment type="subcellular location">
    <subcellularLocation>
        <location evidence="6">Cell membrane</location>
        <topology evidence="6">Multi-pass membrane protein</topology>
    </subcellularLocation>
    <subcellularLocation>
        <location evidence="1">Membrane</location>
        <topology evidence="1">Multi-pass membrane protein</topology>
    </subcellularLocation>
</comment>
<evidence type="ECO:0000256" key="6">
    <source>
        <dbReference type="RuleBase" id="RU361157"/>
    </source>
</evidence>
<feature type="transmembrane region" description="Helical" evidence="6">
    <location>
        <begin position="118"/>
        <end position="143"/>
    </location>
</feature>
<dbReference type="EMBL" id="JBEYBF010000040">
    <property type="protein sequence ID" value="MEU1956540.1"/>
    <property type="molecule type" value="Genomic_DNA"/>
</dbReference>
<feature type="transmembrane region" description="Helical" evidence="6">
    <location>
        <begin position="73"/>
        <end position="97"/>
    </location>
</feature>
<accession>A0ABV2X063</accession>
<dbReference type="PROSITE" id="PS51012">
    <property type="entry name" value="ABC_TM2"/>
    <property type="match status" value="1"/>
</dbReference>
<keyword evidence="9" id="KW-1185">Reference proteome</keyword>
<proteinExistence type="inferred from homology"/>